<keyword evidence="7" id="KW-0812">Transmembrane</keyword>
<evidence type="ECO:0000256" key="5">
    <source>
        <dbReference type="ARBA" id="ARBA00022764"/>
    </source>
</evidence>
<dbReference type="AlphaFoldDB" id="A0A9D2APK4"/>
<sequence>MKKGYIAYIALIIIALMVPFVGMSFWMTTETTENKEMSRWPQLIEDGNYNTDYLEEAGTYFEEHMAFRLQMLTANSAIWGKIFHTSTTDQVIVGEDDWLYYGGTANDYTGRDLLSDRELYNIVYNLSLVQESMEKNGSQFLLALIPNKNTLYGDHMPYYYQPGTDSNLDRLNKLLEQNNIHFIDLKEAFQNEEEVLYFKRDSHWNNKGAVLAYNEILDYLGKDHETYLNVPYEVRTDHVGDIDEILYPLAAEKEEDFYYEKDWEYQYVNDVTDNMDAWIETVNAQKEGSLLMYRDSFGESILPFLAEEYGNAYFSRLVPYNFGNIIQYHPDVVIIERVERNISALATEIPIMEAPETDNVAAAERQTNSTIECRKSGGYLEINGSIEQELVEDDTEIVVCVSDADRTNMKTYKPFYTLTEDGNGNGYSMYLNYAELPSDFLHINVICKNGENAAIVASEDISLEE</sequence>
<comment type="pathway">
    <text evidence="2">Glycan biosynthesis; alginate biosynthesis.</text>
</comment>
<evidence type="ECO:0000259" key="8">
    <source>
        <dbReference type="Pfam" id="PF16822"/>
    </source>
</evidence>
<dbReference type="GO" id="GO:0042121">
    <property type="term" value="P:alginic acid biosynthetic process"/>
    <property type="evidence" value="ECO:0007669"/>
    <property type="project" value="UniProtKB-KW"/>
</dbReference>
<dbReference type="Proteomes" id="UP000824230">
    <property type="component" value="Unassembled WGS sequence"/>
</dbReference>
<accession>A0A9D2APK4</accession>
<name>A0A9D2APK4_9FIRM</name>
<dbReference type="InterPro" id="IPR036514">
    <property type="entry name" value="SGNH_hydro_sf"/>
</dbReference>
<reference evidence="9" key="2">
    <citation type="submission" date="2021-04" db="EMBL/GenBank/DDBJ databases">
        <authorList>
            <person name="Gilroy R."/>
        </authorList>
    </citation>
    <scope>NUCLEOTIDE SEQUENCE</scope>
    <source>
        <strain evidence="9">ChiHjej12B11-1927</strain>
    </source>
</reference>
<feature type="domain" description="AlgX/AlgJ SGNH hydrolase-like" evidence="8">
    <location>
        <begin position="91"/>
        <end position="223"/>
    </location>
</feature>
<dbReference type="InterPro" id="IPR031811">
    <property type="entry name" value="ALGX/ALGJ_SGNH-like"/>
</dbReference>
<dbReference type="GO" id="GO:0016740">
    <property type="term" value="F:transferase activity"/>
    <property type="evidence" value="ECO:0007669"/>
    <property type="project" value="UniProtKB-KW"/>
</dbReference>
<dbReference type="GO" id="GO:0042597">
    <property type="term" value="C:periplasmic space"/>
    <property type="evidence" value="ECO:0007669"/>
    <property type="project" value="UniProtKB-SubCell"/>
</dbReference>
<evidence type="ECO:0000313" key="9">
    <source>
        <dbReference type="EMBL" id="HIX39080.1"/>
    </source>
</evidence>
<keyword evidence="6" id="KW-0016">Alginate biosynthesis</keyword>
<keyword evidence="4" id="KW-0732">Signal</keyword>
<dbReference type="SUPFAM" id="SSF52266">
    <property type="entry name" value="SGNH hydrolase"/>
    <property type="match status" value="1"/>
</dbReference>
<keyword evidence="7" id="KW-1133">Transmembrane helix</keyword>
<evidence type="ECO:0000313" key="10">
    <source>
        <dbReference type="Proteomes" id="UP000824230"/>
    </source>
</evidence>
<feature type="transmembrane region" description="Helical" evidence="7">
    <location>
        <begin position="5"/>
        <end position="27"/>
    </location>
</feature>
<evidence type="ECO:0000256" key="2">
    <source>
        <dbReference type="ARBA" id="ARBA00005182"/>
    </source>
</evidence>
<gene>
    <name evidence="9" type="ORF">H9738_14650</name>
</gene>
<protein>
    <recommendedName>
        <fullName evidence="8">AlgX/AlgJ SGNH hydrolase-like domain-containing protein</fullName>
    </recommendedName>
</protein>
<comment type="caution">
    <text evidence="9">The sequence shown here is derived from an EMBL/GenBank/DDBJ whole genome shotgun (WGS) entry which is preliminary data.</text>
</comment>
<evidence type="ECO:0000256" key="7">
    <source>
        <dbReference type="SAM" id="Phobius"/>
    </source>
</evidence>
<keyword evidence="5" id="KW-0574">Periplasm</keyword>
<evidence type="ECO:0000256" key="4">
    <source>
        <dbReference type="ARBA" id="ARBA00022729"/>
    </source>
</evidence>
<organism evidence="9 10">
    <name type="scientific">Candidatus Blautia pullistercoris</name>
    <dbReference type="NCBI Taxonomy" id="2838499"/>
    <lineage>
        <taxon>Bacteria</taxon>
        <taxon>Bacillati</taxon>
        <taxon>Bacillota</taxon>
        <taxon>Clostridia</taxon>
        <taxon>Lachnospirales</taxon>
        <taxon>Lachnospiraceae</taxon>
        <taxon>Blautia</taxon>
    </lineage>
</organism>
<reference evidence="9" key="1">
    <citation type="journal article" date="2021" name="PeerJ">
        <title>Extensive microbial diversity within the chicken gut microbiome revealed by metagenomics and culture.</title>
        <authorList>
            <person name="Gilroy R."/>
            <person name="Ravi A."/>
            <person name="Getino M."/>
            <person name="Pursley I."/>
            <person name="Horton D.L."/>
            <person name="Alikhan N.F."/>
            <person name="Baker D."/>
            <person name="Gharbi K."/>
            <person name="Hall N."/>
            <person name="Watson M."/>
            <person name="Adriaenssens E.M."/>
            <person name="Foster-Nyarko E."/>
            <person name="Jarju S."/>
            <person name="Secka A."/>
            <person name="Antonio M."/>
            <person name="Oren A."/>
            <person name="Chaudhuri R.R."/>
            <person name="La Ragione R."/>
            <person name="Hildebrand F."/>
            <person name="Pallen M.J."/>
        </authorList>
    </citation>
    <scope>NUCLEOTIDE SEQUENCE</scope>
    <source>
        <strain evidence="9">ChiHjej12B11-1927</strain>
    </source>
</reference>
<evidence type="ECO:0000256" key="6">
    <source>
        <dbReference type="ARBA" id="ARBA00022841"/>
    </source>
</evidence>
<keyword evidence="3" id="KW-0808">Transferase</keyword>
<proteinExistence type="predicted"/>
<evidence type="ECO:0000256" key="3">
    <source>
        <dbReference type="ARBA" id="ARBA00022679"/>
    </source>
</evidence>
<comment type="subcellular location">
    <subcellularLocation>
        <location evidence="1">Periplasm</location>
    </subcellularLocation>
</comment>
<keyword evidence="7" id="KW-0472">Membrane</keyword>
<evidence type="ECO:0000256" key="1">
    <source>
        <dbReference type="ARBA" id="ARBA00004418"/>
    </source>
</evidence>
<dbReference type="EMBL" id="DXFG01000335">
    <property type="protein sequence ID" value="HIX39080.1"/>
    <property type="molecule type" value="Genomic_DNA"/>
</dbReference>
<dbReference type="Pfam" id="PF16822">
    <property type="entry name" value="ALGX"/>
    <property type="match status" value="1"/>
</dbReference>
<dbReference type="Gene3D" id="3.40.50.1110">
    <property type="entry name" value="SGNH hydrolase"/>
    <property type="match status" value="1"/>
</dbReference>